<organism evidence="1 2">
    <name type="scientific">Pyropia yezoensis</name>
    <name type="common">Susabi-nori</name>
    <name type="synonym">Porphyra yezoensis</name>
    <dbReference type="NCBI Taxonomy" id="2788"/>
    <lineage>
        <taxon>Eukaryota</taxon>
        <taxon>Rhodophyta</taxon>
        <taxon>Bangiophyceae</taxon>
        <taxon>Bangiales</taxon>
        <taxon>Bangiaceae</taxon>
        <taxon>Pyropia</taxon>
    </lineage>
</organism>
<name>A0ACC3BPY6_PYRYE</name>
<dbReference type="Proteomes" id="UP000798662">
    <property type="component" value="Chromosome 1"/>
</dbReference>
<sequence>MAAAAAGCADRARRCAGLGVLAGGGGGGGVVRAGEGGGWPRGPSRKDCRRDDGTRVAWGGASSRPRRRRRSWPFVAAAGSAAGTILCATLSPRALPLPCSIVARQAALPNQPTCGGHTHRRSTMACWALLLAALAALAGGGARLTAASSLSSSSLSPLSSSSLPSWSLSPVVTGRMLPPSAPRVVGFWLVNATSGVWARRRLRDGDTVPAADLGVAVNIAALSSAGRRYTVVFTAPAAVAHTELKAPYLAGVDEGEVLPSLRLPPGPVSLSAYVNYSTEWTPATTTVRLVVAPRPTPGPFRCASPWPPPRRADASPLPTAAPPRGDDTRRLPVPPASCAGREAPTRVMGGGGTNRGGPNPWYFYVFGALCNGTTARVSVYVTADDGVSAVRRVEDYLFVSRTDSLQSLAPDGRGRYFGNVWSGGRQCGSPAVFATVCVQPRVGGGGGARAGDGGGGVCVRSPDQRMPPAEPPRLVLVARPPWVLAVAPGDAATILATVDVPAGLTLVGVARSRCGGECRTPAVSGGRLAVDVAALTGGMPAAANGTVVAIEYAAPDCPTTVTSSEVVAATTLTVAADVDPLVKQDVRPPSAVVGSYPSTPEGKPVTVSVAFVNAGGGRRRDRLTGSLRATELHYQWLVDTERPVGRPPSPPTALAGETGPTLRLAAARQAIVECNRGGCGGLYGYLVDVCNTAGCTRSPLVVPVVV</sequence>
<accession>A0ACC3BPY6</accession>
<evidence type="ECO:0000313" key="2">
    <source>
        <dbReference type="Proteomes" id="UP000798662"/>
    </source>
</evidence>
<reference evidence="1" key="1">
    <citation type="submission" date="2019-11" db="EMBL/GenBank/DDBJ databases">
        <title>Nori genome reveals adaptations in red seaweeds to the harsh intertidal environment.</title>
        <authorList>
            <person name="Wang D."/>
            <person name="Mao Y."/>
        </authorList>
    </citation>
    <scope>NUCLEOTIDE SEQUENCE</scope>
    <source>
        <tissue evidence="1">Gametophyte</tissue>
    </source>
</reference>
<gene>
    <name evidence="1" type="ORF">I4F81_002601</name>
</gene>
<dbReference type="EMBL" id="CM020618">
    <property type="protein sequence ID" value="KAK1860009.1"/>
    <property type="molecule type" value="Genomic_DNA"/>
</dbReference>
<proteinExistence type="predicted"/>
<comment type="caution">
    <text evidence="1">The sequence shown here is derived from an EMBL/GenBank/DDBJ whole genome shotgun (WGS) entry which is preliminary data.</text>
</comment>
<keyword evidence="2" id="KW-1185">Reference proteome</keyword>
<protein>
    <submittedName>
        <fullName evidence="1">Uncharacterized protein</fullName>
    </submittedName>
</protein>
<evidence type="ECO:0000313" key="1">
    <source>
        <dbReference type="EMBL" id="KAK1860009.1"/>
    </source>
</evidence>